<dbReference type="NCBIfam" id="NF006629">
    <property type="entry name" value="PRK09198.1"/>
    <property type="match status" value="1"/>
</dbReference>
<dbReference type="InterPro" id="IPR041529">
    <property type="entry name" value="DUF5598"/>
</dbReference>
<keyword evidence="3 11" id="KW-0328">Glycosyltransferase</keyword>
<comment type="pathway">
    <text evidence="5">Cofactor biosynthesis; NAD(+) biosynthesis; nicotinamide D-ribonucleotide from 5-phospho-alpha-D-ribose 1-diphosphate and nicotinamide: step 1/1.</text>
</comment>
<evidence type="ECO:0000256" key="3">
    <source>
        <dbReference type="ARBA" id="ARBA00022676"/>
    </source>
</evidence>
<dbReference type="InterPro" id="IPR036068">
    <property type="entry name" value="Nicotinate_pribotase-like_C"/>
</dbReference>
<dbReference type="RefSeq" id="WP_284102372.1">
    <property type="nucleotide sequence ID" value="NZ_JARRAF010000030.1"/>
</dbReference>
<dbReference type="Gene3D" id="3.20.20.70">
    <property type="entry name" value="Aldolase class I"/>
    <property type="match status" value="1"/>
</dbReference>
<feature type="domain" description="Nicotinamide phosphoribosyltransferase N-terminal" evidence="10">
    <location>
        <begin position="9"/>
        <end position="102"/>
    </location>
</feature>
<sequence>MMSHSTFGNLILSTDSYKTSHYRQYPEGANAMYSYVESRGGSFDKVLFFGLQAILKQYLSQPLTEADIDEAREVLAMHGLPFNEAGFRRIIDVHGGYMPIRIWAVPEGSIVDTSIPLMAIESTDPELFWLVSYLETLLLRVWYPTTVATQSWHIRQMIGEYLRRTADDTSGLAFKLHDFGARGVSSQESAALGGMAHLVNFYGTDTLVGLLAARRYYNAPAACGYSIPAAEHSTITSWGREDEFAAYRNMLEEFAQPGKLVAVVSDSYDIFRAVQEGWGGELRQQVIDSGATLVVRPDSGDPVEVVAKVVRLLDQSFGHTINRNGFKLLKHVRVIQGDGVDKLSIRMILGHLEALGYSADNVAFGMGGALLQQVHRDTQKFAMKCSAIRVGDVWRDVYKEPITDQGKKSKRGRIAAYKDANGWRSGLLDPSAPDLAMQVVWENGKQLLDDDFDTIRRRANSDWE</sequence>
<comment type="similarity">
    <text evidence="1">Belongs to the NAPRTase family.</text>
</comment>
<dbReference type="CDD" id="cd01569">
    <property type="entry name" value="PBEF_like"/>
    <property type="match status" value="1"/>
</dbReference>
<protein>
    <recommendedName>
        <fullName evidence="7">Nicotinamide phosphoribosyltransferase</fullName>
        <ecNumber evidence="6">2.4.2.12</ecNumber>
    </recommendedName>
</protein>
<keyword evidence="12" id="KW-1185">Reference proteome</keyword>
<dbReference type="EC" id="2.4.2.12" evidence="6"/>
<evidence type="ECO:0000256" key="2">
    <source>
        <dbReference type="ARBA" id="ARBA00022642"/>
    </source>
</evidence>
<evidence type="ECO:0000313" key="11">
    <source>
        <dbReference type="EMBL" id="MDK2126057.1"/>
    </source>
</evidence>
<evidence type="ECO:0000256" key="7">
    <source>
        <dbReference type="ARBA" id="ARBA00035036"/>
    </source>
</evidence>
<evidence type="ECO:0000256" key="8">
    <source>
        <dbReference type="ARBA" id="ARBA00047835"/>
    </source>
</evidence>
<evidence type="ECO:0000259" key="9">
    <source>
        <dbReference type="Pfam" id="PF04095"/>
    </source>
</evidence>
<evidence type="ECO:0000256" key="4">
    <source>
        <dbReference type="ARBA" id="ARBA00022679"/>
    </source>
</evidence>
<dbReference type="EMBL" id="JARRAF010000030">
    <property type="protein sequence ID" value="MDK2126057.1"/>
    <property type="molecule type" value="Genomic_DNA"/>
</dbReference>
<evidence type="ECO:0000313" key="12">
    <source>
        <dbReference type="Proteomes" id="UP001172778"/>
    </source>
</evidence>
<dbReference type="InterPro" id="IPR041525">
    <property type="entry name" value="N/Namide_PRibTrfase"/>
</dbReference>
<evidence type="ECO:0000256" key="5">
    <source>
        <dbReference type="ARBA" id="ARBA00035007"/>
    </source>
</evidence>
<dbReference type="InterPro" id="IPR013785">
    <property type="entry name" value="Aldolase_TIM"/>
</dbReference>
<dbReference type="Proteomes" id="UP001172778">
    <property type="component" value="Unassembled WGS sequence"/>
</dbReference>
<dbReference type="InterPro" id="IPR016471">
    <property type="entry name" value="Nicotinamide_PRibTrfase"/>
</dbReference>
<proteinExistence type="inferred from homology"/>
<accession>A0ABT7E559</accession>
<dbReference type="GO" id="GO:0016757">
    <property type="term" value="F:glycosyltransferase activity"/>
    <property type="evidence" value="ECO:0007669"/>
    <property type="project" value="UniProtKB-KW"/>
</dbReference>
<dbReference type="PANTHER" id="PTHR43816">
    <property type="entry name" value="NICOTINAMIDE PHOSPHORIBOSYLTRANSFERASE"/>
    <property type="match status" value="1"/>
</dbReference>
<dbReference type="Pfam" id="PF04095">
    <property type="entry name" value="NAPRTase"/>
    <property type="match status" value="1"/>
</dbReference>
<keyword evidence="4" id="KW-0808">Transferase</keyword>
<dbReference type="SUPFAM" id="SSF51690">
    <property type="entry name" value="Nicotinate/Quinolinate PRTase C-terminal domain-like"/>
    <property type="match status" value="1"/>
</dbReference>
<name>A0ABT7E559_9NEIS</name>
<keyword evidence="2" id="KW-0662">Pyridine nucleotide biosynthesis</keyword>
<dbReference type="PANTHER" id="PTHR43816:SF1">
    <property type="entry name" value="NICOTINAMIDE PHOSPHORIBOSYLTRANSFERASE"/>
    <property type="match status" value="1"/>
</dbReference>
<gene>
    <name evidence="11" type="ORF">PZA18_18600</name>
</gene>
<evidence type="ECO:0000259" key="10">
    <source>
        <dbReference type="Pfam" id="PF18127"/>
    </source>
</evidence>
<comment type="caution">
    <text evidence="11">The sequence shown here is derived from an EMBL/GenBank/DDBJ whole genome shotgun (WGS) entry which is preliminary data.</text>
</comment>
<dbReference type="GO" id="GO:0004516">
    <property type="term" value="F:nicotinate phosphoribosyltransferase activity"/>
    <property type="evidence" value="ECO:0007669"/>
    <property type="project" value="UniProtKB-EC"/>
</dbReference>
<evidence type="ECO:0000256" key="6">
    <source>
        <dbReference type="ARBA" id="ARBA00035024"/>
    </source>
</evidence>
<organism evidence="11 12">
    <name type="scientific">Parachitinimonas caeni</name>
    <dbReference type="NCBI Taxonomy" id="3031301"/>
    <lineage>
        <taxon>Bacteria</taxon>
        <taxon>Pseudomonadati</taxon>
        <taxon>Pseudomonadota</taxon>
        <taxon>Betaproteobacteria</taxon>
        <taxon>Neisseriales</taxon>
        <taxon>Chitinibacteraceae</taxon>
        <taxon>Parachitinimonas</taxon>
    </lineage>
</organism>
<dbReference type="Pfam" id="PF18127">
    <property type="entry name" value="NAMPT_N"/>
    <property type="match status" value="1"/>
</dbReference>
<feature type="domain" description="Nicotinate/nicotinamide phosphoribosyltransferase" evidence="9">
    <location>
        <begin position="174"/>
        <end position="414"/>
    </location>
</feature>
<keyword evidence="11" id="KW-0436">Ligase</keyword>
<dbReference type="PIRSF" id="PIRSF005943">
    <property type="entry name" value="NMPRT"/>
    <property type="match status" value="1"/>
</dbReference>
<comment type="catalytic activity">
    <reaction evidence="8">
        <text>beta-nicotinamide D-ribonucleotide + diphosphate = 5-phospho-alpha-D-ribose 1-diphosphate + nicotinamide + H(+)</text>
        <dbReference type="Rhea" id="RHEA:16149"/>
        <dbReference type="ChEBI" id="CHEBI:14649"/>
        <dbReference type="ChEBI" id="CHEBI:15378"/>
        <dbReference type="ChEBI" id="CHEBI:17154"/>
        <dbReference type="ChEBI" id="CHEBI:33019"/>
        <dbReference type="ChEBI" id="CHEBI:58017"/>
        <dbReference type="EC" id="2.4.2.12"/>
    </reaction>
    <physiologicalReaction direction="right-to-left" evidence="8">
        <dbReference type="Rhea" id="RHEA:16151"/>
    </physiologicalReaction>
</comment>
<evidence type="ECO:0000256" key="1">
    <source>
        <dbReference type="ARBA" id="ARBA00010897"/>
    </source>
</evidence>
<reference evidence="11" key="1">
    <citation type="submission" date="2023-03" db="EMBL/GenBank/DDBJ databases">
        <title>Chitinimonas shenzhenensis gen. nov., sp. nov., a novel member of family Burkholderiaceae isolated from activated sludge collected in Shen Zhen, China.</title>
        <authorList>
            <person name="Wang X."/>
        </authorList>
    </citation>
    <scope>NUCLEOTIDE SEQUENCE</scope>
    <source>
        <strain evidence="11">DQS-5</strain>
    </source>
</reference>